<accession>A0ABW2BTM7</accession>
<dbReference type="Pfam" id="PF14117">
    <property type="entry name" value="DUF4287"/>
    <property type="match status" value="1"/>
</dbReference>
<feature type="region of interest" description="Disordered" evidence="1">
    <location>
        <begin position="1"/>
        <end position="54"/>
    </location>
</feature>
<dbReference type="SUPFAM" id="SSF55961">
    <property type="entry name" value="Bet v1-like"/>
    <property type="match status" value="1"/>
</dbReference>
<dbReference type="InterPro" id="IPR023393">
    <property type="entry name" value="START-like_dom_sf"/>
</dbReference>
<feature type="compositionally biased region" description="Basic residues" evidence="1">
    <location>
        <begin position="1"/>
        <end position="15"/>
    </location>
</feature>
<keyword evidence="3" id="KW-1185">Reference proteome</keyword>
<reference evidence="3" key="1">
    <citation type="journal article" date="2019" name="Int. J. Syst. Evol. Microbiol.">
        <title>The Global Catalogue of Microorganisms (GCM) 10K type strain sequencing project: providing services to taxonomists for standard genome sequencing and annotation.</title>
        <authorList>
            <consortium name="The Broad Institute Genomics Platform"/>
            <consortium name="The Broad Institute Genome Sequencing Center for Infectious Disease"/>
            <person name="Wu L."/>
            <person name="Ma J."/>
        </authorList>
    </citation>
    <scope>NUCLEOTIDE SEQUENCE [LARGE SCALE GENOMIC DNA]</scope>
    <source>
        <strain evidence="3">KCTC 32255</strain>
    </source>
</reference>
<proteinExistence type="predicted"/>
<dbReference type="InterPro" id="IPR025629">
    <property type="entry name" value="DUF4287"/>
</dbReference>
<name>A0ABW2BTM7_9PSEU</name>
<evidence type="ECO:0000313" key="3">
    <source>
        <dbReference type="Proteomes" id="UP001596337"/>
    </source>
</evidence>
<dbReference type="Proteomes" id="UP001596337">
    <property type="component" value="Unassembled WGS sequence"/>
</dbReference>
<protein>
    <recommendedName>
        <fullName evidence="4">DUF4287 domain-containing protein</fullName>
    </recommendedName>
</protein>
<comment type="caution">
    <text evidence="2">The sequence shown here is derived from an EMBL/GenBank/DDBJ whole genome shotgun (WGS) entry which is preliminary data.</text>
</comment>
<gene>
    <name evidence="2" type="ORF">ACFQGD_01905</name>
</gene>
<dbReference type="Gene3D" id="3.30.530.20">
    <property type="match status" value="1"/>
</dbReference>
<evidence type="ECO:0000256" key="1">
    <source>
        <dbReference type="SAM" id="MobiDB-lite"/>
    </source>
</evidence>
<evidence type="ECO:0008006" key="4">
    <source>
        <dbReference type="Google" id="ProtNLM"/>
    </source>
</evidence>
<feature type="compositionally biased region" description="Low complexity" evidence="1">
    <location>
        <begin position="35"/>
        <end position="49"/>
    </location>
</feature>
<evidence type="ECO:0000313" key="2">
    <source>
        <dbReference type="EMBL" id="MFC6865895.1"/>
    </source>
</evidence>
<dbReference type="EMBL" id="JBHSXX010000001">
    <property type="protein sequence ID" value="MFC6865895.1"/>
    <property type="molecule type" value="Genomic_DNA"/>
</dbReference>
<organism evidence="2 3">
    <name type="scientific">Haloechinothrix salitolerans</name>
    <dbReference type="NCBI Taxonomy" id="926830"/>
    <lineage>
        <taxon>Bacteria</taxon>
        <taxon>Bacillati</taxon>
        <taxon>Actinomycetota</taxon>
        <taxon>Actinomycetes</taxon>
        <taxon>Pseudonocardiales</taxon>
        <taxon>Pseudonocardiaceae</taxon>
        <taxon>Haloechinothrix</taxon>
    </lineage>
</organism>
<dbReference type="RefSeq" id="WP_345402640.1">
    <property type="nucleotide sequence ID" value="NZ_BAABLA010000111.1"/>
</dbReference>
<sequence length="233" mass="25847">MTTQKSFKRRVRARMAKTGESYTAARRHLLPEQEPAAPDSATSTTSSTDTARRAVHINNDESIRRNTGRGWAEWFALLDEWGARDRSHTEIARWIGEQHNVSGWWAQSITVGYEQERGLRQPGQQCDGYFAANASKTIAAPLAVAYAAIADAGQRGQWLGDTLTPHGKSRENKVFRAVLDGEPGKVEFLFTAKGEAKTQVAVSHTKLTDADTAAKLKQRWRERLAELKAALEG</sequence>